<proteinExistence type="predicted"/>
<accession>A0ABZ1YJ18</accession>
<gene>
    <name evidence="1" type="ORF">OG563_28765</name>
</gene>
<dbReference type="RefSeq" id="WP_329405762.1">
    <property type="nucleotide sequence ID" value="NZ_CP109441.1"/>
</dbReference>
<dbReference type="Proteomes" id="UP001432062">
    <property type="component" value="Chromosome"/>
</dbReference>
<protein>
    <submittedName>
        <fullName evidence="1">Uncharacterized protein</fullName>
    </submittedName>
</protein>
<evidence type="ECO:0000313" key="1">
    <source>
        <dbReference type="EMBL" id="WUV43212.1"/>
    </source>
</evidence>
<reference evidence="1" key="1">
    <citation type="submission" date="2022-10" db="EMBL/GenBank/DDBJ databases">
        <title>The complete genomes of actinobacterial strains from the NBC collection.</title>
        <authorList>
            <person name="Joergensen T.S."/>
            <person name="Alvarez Arevalo M."/>
            <person name="Sterndorff E.B."/>
            <person name="Faurdal D."/>
            <person name="Vuksanovic O."/>
            <person name="Mourched A.-S."/>
            <person name="Charusanti P."/>
            <person name="Shaw S."/>
            <person name="Blin K."/>
            <person name="Weber T."/>
        </authorList>
    </citation>
    <scope>NUCLEOTIDE SEQUENCE</scope>
    <source>
        <strain evidence="1">NBC_01482</strain>
    </source>
</reference>
<organism evidence="1 2">
    <name type="scientific">Nocardia vinacea</name>
    <dbReference type="NCBI Taxonomy" id="96468"/>
    <lineage>
        <taxon>Bacteria</taxon>
        <taxon>Bacillati</taxon>
        <taxon>Actinomycetota</taxon>
        <taxon>Actinomycetes</taxon>
        <taxon>Mycobacteriales</taxon>
        <taxon>Nocardiaceae</taxon>
        <taxon>Nocardia</taxon>
    </lineage>
</organism>
<name>A0ABZ1YJ18_9NOCA</name>
<dbReference type="EMBL" id="CP109441">
    <property type="protein sequence ID" value="WUV43212.1"/>
    <property type="molecule type" value="Genomic_DNA"/>
</dbReference>
<keyword evidence="2" id="KW-1185">Reference proteome</keyword>
<sequence length="152" mass="16320">MRILTNEFAQQILQQVAPEELVLYNATADEYFTDPHAVLNPKGRDEALGFGLELLMLTPVVISVAQTVLQWLASAAVEAAIKESTPSVMSYVRRLFGGADENSVAQPASRLTPEQAKHVREIAYNQAVTIGLEPEKAALIADSTAGVLVTAG</sequence>
<evidence type="ECO:0000313" key="2">
    <source>
        <dbReference type="Proteomes" id="UP001432062"/>
    </source>
</evidence>